<evidence type="ECO:0000313" key="1">
    <source>
        <dbReference type="EMBL" id="NKI91528.1"/>
    </source>
</evidence>
<dbReference type="Proteomes" id="UP000717634">
    <property type="component" value="Unassembled WGS sequence"/>
</dbReference>
<dbReference type="Gene3D" id="3.40.50.1010">
    <property type="entry name" value="5'-nuclease"/>
    <property type="match status" value="1"/>
</dbReference>
<protein>
    <submittedName>
        <fullName evidence="1">Nucleic acid-binding protein</fullName>
    </submittedName>
</protein>
<evidence type="ECO:0000313" key="2">
    <source>
        <dbReference type="Proteomes" id="UP000717634"/>
    </source>
</evidence>
<dbReference type="RefSeq" id="WP_168675093.1">
    <property type="nucleotide sequence ID" value="NZ_JAAVTK010000018.1"/>
</dbReference>
<organism evidence="1 2">
    <name type="scientific">Hymenobacter artigasi</name>
    <dbReference type="NCBI Taxonomy" id="2719616"/>
    <lineage>
        <taxon>Bacteria</taxon>
        <taxon>Pseudomonadati</taxon>
        <taxon>Bacteroidota</taxon>
        <taxon>Cytophagia</taxon>
        <taxon>Cytophagales</taxon>
        <taxon>Hymenobacteraceae</taxon>
        <taxon>Hymenobacter</taxon>
    </lineage>
</organism>
<dbReference type="InterPro" id="IPR029060">
    <property type="entry name" value="PIN-like_dom_sf"/>
</dbReference>
<sequence length="59" mass="6523">MLTAELEPLPTGMSARNMGKNDLWIAATALFFELELHTADKDFDHLTPLGLKVVRPSTP</sequence>
<name>A0ABX1HMP7_9BACT</name>
<accession>A0ABX1HMP7</accession>
<reference evidence="1 2" key="1">
    <citation type="submission" date="2020-03" db="EMBL/GenBank/DDBJ databases">
        <title>Genomic Encyclopedia of Type Strains, Phase IV (KMG-V): Genome sequencing to study the core and pangenomes of soil and plant-associated prokaryotes.</title>
        <authorList>
            <person name="Whitman W."/>
        </authorList>
    </citation>
    <scope>NUCLEOTIDE SEQUENCE [LARGE SCALE GENOMIC DNA]</scope>
    <source>
        <strain evidence="1 2">1B</strain>
    </source>
</reference>
<dbReference type="SUPFAM" id="SSF88723">
    <property type="entry name" value="PIN domain-like"/>
    <property type="match status" value="1"/>
</dbReference>
<proteinExistence type="predicted"/>
<dbReference type="EMBL" id="JAAVTK010000018">
    <property type="protein sequence ID" value="NKI91528.1"/>
    <property type="molecule type" value="Genomic_DNA"/>
</dbReference>
<comment type="caution">
    <text evidence="1">The sequence shown here is derived from an EMBL/GenBank/DDBJ whole genome shotgun (WGS) entry which is preliminary data.</text>
</comment>
<keyword evidence="2" id="KW-1185">Reference proteome</keyword>
<gene>
    <name evidence="1" type="ORF">HBN54_004148</name>
</gene>